<dbReference type="PANTHER" id="PTHR36223">
    <property type="entry name" value="BETA-LACTAMASE-TYPE TRANSPEPTIDASE FOLD DOMAIN CONTAINING PROTEIN"/>
    <property type="match status" value="1"/>
</dbReference>
<gene>
    <name evidence="2" type="ORF">SAMD00023353_1900350</name>
</gene>
<dbReference type="PANTHER" id="PTHR36223:SF1">
    <property type="entry name" value="TRANSCRIPTION ELONGATION FACTOR EAF N-TERMINAL DOMAIN-CONTAINING PROTEIN"/>
    <property type="match status" value="1"/>
</dbReference>
<evidence type="ECO:0000313" key="2">
    <source>
        <dbReference type="EMBL" id="GAW26022.1"/>
    </source>
</evidence>
<dbReference type="InterPro" id="IPR057678">
    <property type="entry name" value="DUF7918"/>
</dbReference>
<dbReference type="EMBL" id="DF977464">
    <property type="protein sequence ID" value="GAW26022.1"/>
    <property type="molecule type" value="Genomic_DNA"/>
</dbReference>
<sequence length="306" mass="35147">MAVLEDIPGVEVTVRVAGEDAVEHDDAHKEKRGSDEHDTCPAVTRYIESIDDAEFAIMIAADRDYDWGYKDHSLAFTVRVDGHTVTRRRVSGPGQHVIGHKHAFCPRSQCWQRYKLRFSAVRTTDDPRNRDALRDLKTTKHLGLIEVVVERCIQSQPRVPEAYKRFANHIEKFELGEKLTKGEGISHGTVFSFEGRVKTPKHERIKRLPEDDGPIAVFRLLYRSREQLEKKLIVPRNPSPSPAQSFSELSPAEIELLARERFEQMQREEGLKNKTKSLLKRKLSKTEVSSGDEIKRILVKRLTKFD</sequence>
<evidence type="ECO:0000313" key="3">
    <source>
        <dbReference type="Proteomes" id="UP000054516"/>
    </source>
</evidence>
<name>A0A1S8A7T1_ROSNE</name>
<dbReference type="Pfam" id="PF25534">
    <property type="entry name" value="DUF7918"/>
    <property type="match status" value="1"/>
</dbReference>
<reference evidence="2" key="1">
    <citation type="submission" date="2016-03" db="EMBL/GenBank/DDBJ databases">
        <title>Draft genome sequence of Rosellinia necatrix.</title>
        <authorList>
            <person name="Kanematsu S."/>
        </authorList>
    </citation>
    <scope>NUCLEOTIDE SEQUENCE [LARGE SCALE GENOMIC DNA]</scope>
    <source>
        <strain evidence="2">W97</strain>
    </source>
</reference>
<proteinExistence type="predicted"/>
<evidence type="ECO:0000259" key="1">
    <source>
        <dbReference type="Pfam" id="PF25534"/>
    </source>
</evidence>
<dbReference type="AlphaFoldDB" id="A0A1S8A7T1"/>
<keyword evidence="3" id="KW-1185">Reference proteome</keyword>
<protein>
    <recommendedName>
        <fullName evidence="1">DUF7918 domain-containing protein</fullName>
    </recommendedName>
</protein>
<dbReference type="OMA" id="HYMELIT"/>
<dbReference type="OrthoDB" id="3364132at2759"/>
<feature type="domain" description="DUF7918" evidence="1">
    <location>
        <begin position="9"/>
        <end position="236"/>
    </location>
</feature>
<dbReference type="STRING" id="77044.A0A1S8A7T1"/>
<accession>A0A1S8A7T1</accession>
<organism evidence="2">
    <name type="scientific">Rosellinia necatrix</name>
    <name type="common">White root-rot fungus</name>
    <dbReference type="NCBI Taxonomy" id="77044"/>
    <lineage>
        <taxon>Eukaryota</taxon>
        <taxon>Fungi</taxon>
        <taxon>Dikarya</taxon>
        <taxon>Ascomycota</taxon>
        <taxon>Pezizomycotina</taxon>
        <taxon>Sordariomycetes</taxon>
        <taxon>Xylariomycetidae</taxon>
        <taxon>Xylariales</taxon>
        <taxon>Xylariaceae</taxon>
        <taxon>Rosellinia</taxon>
    </lineage>
</organism>
<dbReference type="Proteomes" id="UP000054516">
    <property type="component" value="Unassembled WGS sequence"/>
</dbReference>